<proteinExistence type="predicted"/>
<protein>
    <submittedName>
        <fullName evidence="1">Uncharacterized protein</fullName>
    </submittedName>
</protein>
<dbReference type="EMBL" id="JAEPRE010000039">
    <property type="protein sequence ID" value="KAG2235084.1"/>
    <property type="molecule type" value="Genomic_DNA"/>
</dbReference>
<gene>
    <name evidence="1" type="ORF">INT48_002425</name>
</gene>
<dbReference type="AlphaFoldDB" id="A0A8H7ST56"/>
<evidence type="ECO:0000313" key="2">
    <source>
        <dbReference type="Proteomes" id="UP000613177"/>
    </source>
</evidence>
<keyword evidence="2" id="KW-1185">Reference proteome</keyword>
<name>A0A8H7ST56_9FUNG</name>
<comment type="caution">
    <text evidence="1">The sequence shown here is derived from an EMBL/GenBank/DDBJ whole genome shotgun (WGS) entry which is preliminary data.</text>
</comment>
<reference evidence="1" key="1">
    <citation type="submission" date="2021-01" db="EMBL/GenBank/DDBJ databases">
        <title>Metabolic potential, ecology and presence of endohyphal bacteria is reflected in genomic diversity of Mucoromycotina.</title>
        <authorList>
            <person name="Muszewska A."/>
            <person name="Okrasinska A."/>
            <person name="Steczkiewicz K."/>
            <person name="Drgas O."/>
            <person name="Orlowska M."/>
            <person name="Perlinska-Lenart U."/>
            <person name="Aleksandrzak-Piekarczyk T."/>
            <person name="Szatraj K."/>
            <person name="Zielenkiewicz U."/>
            <person name="Pilsyk S."/>
            <person name="Malc E."/>
            <person name="Mieczkowski P."/>
            <person name="Kruszewska J.S."/>
            <person name="Biernat P."/>
            <person name="Pawlowska J."/>
        </authorList>
    </citation>
    <scope>NUCLEOTIDE SEQUENCE</scope>
    <source>
        <strain evidence="1">WA0000018081</strain>
    </source>
</reference>
<evidence type="ECO:0000313" key="1">
    <source>
        <dbReference type="EMBL" id="KAG2235084.1"/>
    </source>
</evidence>
<accession>A0A8H7ST56</accession>
<organism evidence="1 2">
    <name type="scientific">Thamnidium elegans</name>
    <dbReference type="NCBI Taxonomy" id="101142"/>
    <lineage>
        <taxon>Eukaryota</taxon>
        <taxon>Fungi</taxon>
        <taxon>Fungi incertae sedis</taxon>
        <taxon>Mucoromycota</taxon>
        <taxon>Mucoromycotina</taxon>
        <taxon>Mucoromycetes</taxon>
        <taxon>Mucorales</taxon>
        <taxon>Mucorineae</taxon>
        <taxon>Mucoraceae</taxon>
        <taxon>Thamnidium</taxon>
    </lineage>
</organism>
<dbReference type="Proteomes" id="UP000613177">
    <property type="component" value="Unassembled WGS sequence"/>
</dbReference>
<sequence>MIFFCGCRNLCKHVFLVSSTHSIPYHDTTAITRRVVDELSNDISNPVIEEGSDDSSAVLQQQPLQLDTLSEPLEQTHAVLSAQIKDLNKSNNRDPVLLESVIQDIKNITSTIESTKHPYRQRR</sequence>